<evidence type="ECO:0000313" key="3">
    <source>
        <dbReference type="EMBL" id="WPO56419.1"/>
    </source>
</evidence>
<protein>
    <submittedName>
        <fullName evidence="3">Chemosensory protein</fullName>
    </submittedName>
</protein>
<dbReference type="Pfam" id="PF03392">
    <property type="entry name" value="OS-D"/>
    <property type="match status" value="1"/>
</dbReference>
<keyword evidence="2" id="KW-0732">Signal</keyword>
<dbReference type="EMBL" id="OQ970410">
    <property type="protein sequence ID" value="WPO56419.1"/>
    <property type="molecule type" value="mRNA"/>
</dbReference>
<dbReference type="InterPro" id="IPR005055">
    <property type="entry name" value="A10/PebIII"/>
</dbReference>
<sequence>MRAFVFLCVCVYIVYGQEDRMARMPKYDERYDYLDVDALFYSKRLVRNYVDCLINAQRCTPEGKQLKRILPEALRTKCARCTERQKKTAVKVIKRLKYEFPEEWAKLSSRWDPTGDFTRYFEEFLAKEHFNTISGSAGNNEDFGPSALPPTTTPRPVPTTSSPPPSLAPSSTPPPAPPVTTSARPVILNRFGEDGDLMMGSPSSAAVTPAPTTSRPPISPNTYLPPTPPRSFFLRYFHRLLHECIAGQQYRHPARYKAATQASTVASETSTRFPLRPTNDVEPYTTAITLIDQIGYKIIRTTELVTDILKNTVRAVVGR</sequence>
<proteinExistence type="evidence at transcript level"/>
<name>A0AAU0QLJ9_9NEOP</name>
<accession>A0AAU0QLJ9</accession>
<dbReference type="AlphaFoldDB" id="A0AAU0QLJ9"/>
<reference evidence="3" key="1">
    <citation type="submission" date="2023-05" db="EMBL/GenBank/DDBJ databases">
        <authorList>
            <person name="Pathak J."/>
            <person name="Thiruvengadam V."/>
            <person name="Gracy G.R."/>
            <person name="M M."/>
        </authorList>
    </citation>
    <scope>NUCLEOTIDE SEQUENCE</scope>
    <source>
        <tissue evidence="3">Head and antenna</tissue>
    </source>
</reference>
<dbReference type="InterPro" id="IPR036682">
    <property type="entry name" value="OS_D_A10/PebIII_sf"/>
</dbReference>
<evidence type="ECO:0000256" key="1">
    <source>
        <dbReference type="SAM" id="MobiDB-lite"/>
    </source>
</evidence>
<evidence type="ECO:0000256" key="2">
    <source>
        <dbReference type="SAM" id="SignalP"/>
    </source>
</evidence>
<feature type="region of interest" description="Disordered" evidence="1">
    <location>
        <begin position="133"/>
        <end position="224"/>
    </location>
</feature>
<organism evidence="3">
    <name type="scientific">Leucinodes orbonalis</name>
    <dbReference type="NCBI Taxonomy" id="711050"/>
    <lineage>
        <taxon>Eukaryota</taxon>
        <taxon>Metazoa</taxon>
        <taxon>Ecdysozoa</taxon>
        <taxon>Arthropoda</taxon>
        <taxon>Hexapoda</taxon>
        <taxon>Insecta</taxon>
        <taxon>Pterygota</taxon>
        <taxon>Neoptera</taxon>
        <taxon>Endopterygota</taxon>
        <taxon>Lepidoptera</taxon>
        <taxon>Glossata</taxon>
        <taxon>Ditrysia</taxon>
        <taxon>Pyraloidea</taxon>
        <taxon>Crambidae</taxon>
        <taxon>Spilomelinae</taxon>
        <taxon>Leucinodes</taxon>
    </lineage>
</organism>
<dbReference type="PANTHER" id="PTHR11257">
    <property type="entry name" value="CHEMOSENSORY PROTEIN-RELATED"/>
    <property type="match status" value="1"/>
</dbReference>
<dbReference type="SUPFAM" id="SSF100910">
    <property type="entry name" value="Chemosensory protein Csp2"/>
    <property type="match status" value="1"/>
</dbReference>
<dbReference type="Gene3D" id="1.10.2080.10">
    <property type="entry name" value="Insect odorant-binding protein A10/Ejaculatory bulb-specific protein 3"/>
    <property type="match status" value="1"/>
</dbReference>
<feature type="chain" id="PRO_5043322503" evidence="2">
    <location>
        <begin position="17"/>
        <end position="319"/>
    </location>
</feature>
<feature type="compositionally biased region" description="Polar residues" evidence="1">
    <location>
        <begin position="201"/>
        <end position="216"/>
    </location>
</feature>
<dbReference type="PANTHER" id="PTHR11257:SF9">
    <property type="entry name" value="CHEMOSENSORY PROTEIN 13"/>
    <property type="match status" value="1"/>
</dbReference>
<feature type="signal peptide" evidence="2">
    <location>
        <begin position="1"/>
        <end position="16"/>
    </location>
</feature>
<feature type="compositionally biased region" description="Pro residues" evidence="1">
    <location>
        <begin position="147"/>
        <end position="178"/>
    </location>
</feature>